<evidence type="ECO:0000256" key="3">
    <source>
        <dbReference type="SAM" id="SignalP"/>
    </source>
</evidence>
<keyword evidence="2" id="KW-1133">Transmembrane helix</keyword>
<keyword evidence="3" id="KW-0732">Signal</keyword>
<feature type="region of interest" description="Disordered" evidence="1">
    <location>
        <begin position="229"/>
        <end position="277"/>
    </location>
</feature>
<organism evidence="4 5">
    <name type="scientific">Aphidius gifuensis</name>
    <name type="common">Parasitoid wasp</name>
    <dbReference type="NCBI Taxonomy" id="684658"/>
    <lineage>
        <taxon>Eukaryota</taxon>
        <taxon>Metazoa</taxon>
        <taxon>Ecdysozoa</taxon>
        <taxon>Arthropoda</taxon>
        <taxon>Hexapoda</taxon>
        <taxon>Insecta</taxon>
        <taxon>Pterygota</taxon>
        <taxon>Neoptera</taxon>
        <taxon>Endopterygota</taxon>
        <taxon>Hymenoptera</taxon>
        <taxon>Apocrita</taxon>
        <taxon>Ichneumonoidea</taxon>
        <taxon>Braconidae</taxon>
        <taxon>Aphidiinae</taxon>
        <taxon>Aphidius</taxon>
    </lineage>
</organism>
<gene>
    <name evidence="4" type="ORF">HCN44_003316</name>
</gene>
<dbReference type="EMBL" id="JACMRX010000006">
    <property type="protein sequence ID" value="KAF7987554.1"/>
    <property type="molecule type" value="Genomic_DNA"/>
</dbReference>
<feature type="signal peptide" evidence="3">
    <location>
        <begin position="1"/>
        <end position="19"/>
    </location>
</feature>
<name>A0A835CK81_APHGI</name>
<feature type="chain" id="PRO_5032521598" description="Odorant-binding protein" evidence="3">
    <location>
        <begin position="20"/>
        <end position="305"/>
    </location>
</feature>
<evidence type="ECO:0000313" key="4">
    <source>
        <dbReference type="EMBL" id="KAF7987554.1"/>
    </source>
</evidence>
<accession>A0A835CK81</accession>
<keyword evidence="2" id="KW-0472">Membrane</keyword>
<comment type="caution">
    <text evidence="4">The sequence shown here is derived from an EMBL/GenBank/DDBJ whole genome shotgun (WGS) entry which is preliminary data.</text>
</comment>
<sequence>MHIFSRLIYLCLIIIFCDCHGPNISVNQMILNEKVCTNSEQIINSTYLKRCNELSPQDANMIITPDLVLCLAMHDRNHKICHIIASTSSPGSPENILNNVTMFEAEISKKIKEYNSPQDVSTLCESIKKPLLYSWNQTKKYAEQLEKLPDCQHACYNSQQINPLCLVIYVIDKQLKELHKKSIINHDDQYENLDDYDLEIPTEKTLISLTSETVIEKNNSNDIQLENESHDDHSIQQTHHNSGDKIVPSSKDATQLEPPESLDEKKSSTTLSQPVTNKGSTDFPYFTMISASCIIGLMIVGFFRR</sequence>
<feature type="compositionally biased region" description="Polar residues" evidence="1">
    <location>
        <begin position="268"/>
        <end position="277"/>
    </location>
</feature>
<keyword evidence="5" id="KW-1185">Reference proteome</keyword>
<reference evidence="4 5" key="1">
    <citation type="submission" date="2020-08" db="EMBL/GenBank/DDBJ databases">
        <title>Aphidius gifuensis genome sequencing and assembly.</title>
        <authorList>
            <person name="Du Z."/>
        </authorList>
    </citation>
    <scope>NUCLEOTIDE SEQUENCE [LARGE SCALE GENOMIC DNA]</scope>
    <source>
        <strain evidence="4">YNYX2018</strain>
        <tissue evidence="4">Adults</tissue>
    </source>
</reference>
<keyword evidence="2" id="KW-0812">Transmembrane</keyword>
<dbReference type="Proteomes" id="UP000639338">
    <property type="component" value="Unassembled WGS sequence"/>
</dbReference>
<dbReference type="AlphaFoldDB" id="A0A835CK81"/>
<protein>
    <recommendedName>
        <fullName evidence="6">Odorant-binding protein</fullName>
    </recommendedName>
</protein>
<proteinExistence type="predicted"/>
<evidence type="ECO:0000256" key="2">
    <source>
        <dbReference type="SAM" id="Phobius"/>
    </source>
</evidence>
<evidence type="ECO:0000256" key="1">
    <source>
        <dbReference type="SAM" id="MobiDB-lite"/>
    </source>
</evidence>
<feature type="transmembrane region" description="Helical" evidence="2">
    <location>
        <begin position="283"/>
        <end position="303"/>
    </location>
</feature>
<evidence type="ECO:0008006" key="6">
    <source>
        <dbReference type="Google" id="ProtNLM"/>
    </source>
</evidence>
<evidence type="ECO:0000313" key="5">
    <source>
        <dbReference type="Proteomes" id="UP000639338"/>
    </source>
</evidence>